<organism evidence="7 8">
    <name type="scientific">Streptomyces aureoversilis</name>
    <dbReference type="NCBI Taxonomy" id="67277"/>
    <lineage>
        <taxon>Bacteria</taxon>
        <taxon>Bacillati</taxon>
        <taxon>Actinomycetota</taxon>
        <taxon>Actinomycetes</taxon>
        <taxon>Kitasatosporales</taxon>
        <taxon>Streptomycetaceae</taxon>
        <taxon>Streptomyces</taxon>
    </lineage>
</organism>
<dbReference type="Proteomes" id="UP001596222">
    <property type="component" value="Unassembled WGS sequence"/>
</dbReference>
<name>A0ABW0A0J6_9ACTN</name>
<comment type="caution">
    <text evidence="7">The sequence shown here is derived from an EMBL/GenBank/DDBJ whole genome shotgun (WGS) entry which is preliminary data.</text>
</comment>
<feature type="transmembrane region" description="Helical" evidence="5">
    <location>
        <begin position="177"/>
        <end position="198"/>
    </location>
</feature>
<accession>A0ABW0A0J6</accession>
<comment type="subcellular location">
    <subcellularLocation>
        <location evidence="1">Membrane</location>
        <topology evidence="1">Multi-pass membrane protein</topology>
    </subcellularLocation>
</comment>
<sequence length="262" mass="27766">MSAAARALRYLEVGLAAARLQIAGMRGSPFPILLGVVQPAAYLVITMYGRALTPEAATTDMLGIAMMSLWGSTIWSAGGILRRERAQGTMPQLVRSWCDARVVLFGKCLGAVAVSGTAISVTTTVMMLALGAPVHINRPLLFAALMVLAALSTVGLAMLLGSLFILTRAAVRISEALMYPVVLAGGLLIPLTLMPSWLRWPSWFISLHWAQVLTSECALGNSVRPGQVAALVALGVLYATAGVVVFGRAVDLGRRRGTLEFF</sequence>
<feature type="transmembrane region" description="Helical" evidence="5">
    <location>
        <begin position="228"/>
        <end position="247"/>
    </location>
</feature>
<keyword evidence="8" id="KW-1185">Reference proteome</keyword>
<evidence type="ECO:0000313" key="7">
    <source>
        <dbReference type="EMBL" id="MFC5147057.1"/>
    </source>
</evidence>
<dbReference type="EMBL" id="JBHSKJ010000011">
    <property type="protein sequence ID" value="MFC5147057.1"/>
    <property type="molecule type" value="Genomic_DNA"/>
</dbReference>
<dbReference type="InterPro" id="IPR052902">
    <property type="entry name" value="ABC-2_transporter"/>
</dbReference>
<dbReference type="InterPro" id="IPR013525">
    <property type="entry name" value="ABC2_TM"/>
</dbReference>
<dbReference type="PANTHER" id="PTHR43027:SF1">
    <property type="entry name" value="DOXORUBICIN RESISTANCE ABC TRANSPORTER PERMEASE PROTEIN DRRC-RELATED"/>
    <property type="match status" value="1"/>
</dbReference>
<gene>
    <name evidence="7" type="ORF">ACFPP6_20500</name>
</gene>
<evidence type="ECO:0000256" key="5">
    <source>
        <dbReference type="SAM" id="Phobius"/>
    </source>
</evidence>
<keyword evidence="3 5" id="KW-1133">Transmembrane helix</keyword>
<evidence type="ECO:0000259" key="6">
    <source>
        <dbReference type="Pfam" id="PF01061"/>
    </source>
</evidence>
<evidence type="ECO:0000256" key="1">
    <source>
        <dbReference type="ARBA" id="ARBA00004141"/>
    </source>
</evidence>
<evidence type="ECO:0000256" key="2">
    <source>
        <dbReference type="ARBA" id="ARBA00022692"/>
    </source>
</evidence>
<proteinExistence type="predicted"/>
<evidence type="ECO:0000313" key="8">
    <source>
        <dbReference type="Proteomes" id="UP001596222"/>
    </source>
</evidence>
<reference evidence="8" key="1">
    <citation type="journal article" date="2019" name="Int. J. Syst. Evol. Microbiol.">
        <title>The Global Catalogue of Microorganisms (GCM) 10K type strain sequencing project: providing services to taxonomists for standard genome sequencing and annotation.</title>
        <authorList>
            <consortium name="The Broad Institute Genomics Platform"/>
            <consortium name="The Broad Institute Genome Sequencing Center for Infectious Disease"/>
            <person name="Wu L."/>
            <person name="Ma J."/>
        </authorList>
    </citation>
    <scope>NUCLEOTIDE SEQUENCE [LARGE SCALE GENOMIC DNA]</scope>
    <source>
        <strain evidence="8">CGMCC 4.1641</strain>
    </source>
</reference>
<feature type="domain" description="ABC-2 type transporter transmembrane" evidence="6">
    <location>
        <begin position="22"/>
        <end position="211"/>
    </location>
</feature>
<feature type="transmembrane region" description="Helical" evidence="5">
    <location>
        <begin position="140"/>
        <end position="165"/>
    </location>
</feature>
<dbReference type="PANTHER" id="PTHR43027">
    <property type="entry name" value="DOXORUBICIN RESISTANCE ABC TRANSPORTER PERMEASE PROTEIN DRRC-RELATED"/>
    <property type="match status" value="1"/>
</dbReference>
<dbReference type="RefSeq" id="WP_382044305.1">
    <property type="nucleotide sequence ID" value="NZ_JBHSKJ010000011.1"/>
</dbReference>
<feature type="transmembrane region" description="Helical" evidence="5">
    <location>
        <begin position="61"/>
        <end position="81"/>
    </location>
</feature>
<keyword evidence="4 5" id="KW-0472">Membrane</keyword>
<feature type="transmembrane region" description="Helical" evidence="5">
    <location>
        <begin position="102"/>
        <end position="128"/>
    </location>
</feature>
<evidence type="ECO:0000256" key="4">
    <source>
        <dbReference type="ARBA" id="ARBA00023136"/>
    </source>
</evidence>
<feature type="transmembrane region" description="Helical" evidence="5">
    <location>
        <begin position="30"/>
        <end position="49"/>
    </location>
</feature>
<protein>
    <submittedName>
        <fullName evidence="7">ABC transporter permease</fullName>
    </submittedName>
</protein>
<evidence type="ECO:0000256" key="3">
    <source>
        <dbReference type="ARBA" id="ARBA00022989"/>
    </source>
</evidence>
<keyword evidence="2 5" id="KW-0812">Transmembrane</keyword>
<dbReference type="Pfam" id="PF01061">
    <property type="entry name" value="ABC2_membrane"/>
    <property type="match status" value="1"/>
</dbReference>